<dbReference type="PANTHER" id="PTHR46481">
    <property type="entry name" value="ZINC FINGER BED DOMAIN-CONTAINING PROTEIN 4"/>
    <property type="match status" value="1"/>
</dbReference>
<keyword evidence="3" id="KW-0863">Zinc-finger</keyword>
<proteinExistence type="predicted"/>
<dbReference type="PANTHER" id="PTHR46481:SF10">
    <property type="entry name" value="ZINC FINGER BED DOMAIN-CONTAINING PROTEIN 39"/>
    <property type="match status" value="1"/>
</dbReference>
<keyword evidence="5" id="KW-0539">Nucleus</keyword>
<evidence type="ECO:0000256" key="1">
    <source>
        <dbReference type="ARBA" id="ARBA00004123"/>
    </source>
</evidence>
<evidence type="ECO:0008006" key="8">
    <source>
        <dbReference type="Google" id="ProtNLM"/>
    </source>
</evidence>
<dbReference type="Proteomes" id="UP000007431">
    <property type="component" value="Unassembled WGS sequence"/>
</dbReference>
<dbReference type="InterPro" id="IPR052035">
    <property type="entry name" value="ZnF_BED_domain_contain"/>
</dbReference>
<dbReference type="VEuPathDB" id="FungiDB:SCHCODRAFT_01093448"/>
<dbReference type="SUPFAM" id="SSF53098">
    <property type="entry name" value="Ribonuclease H-like"/>
    <property type="match status" value="1"/>
</dbReference>
<keyword evidence="7" id="KW-1185">Reference proteome</keyword>
<evidence type="ECO:0000256" key="4">
    <source>
        <dbReference type="ARBA" id="ARBA00022833"/>
    </source>
</evidence>
<sequence>MRTVHKKEDFDGVTRRIRYVSEVLLLPPFSSVYRCFPHVVNLACKAVLAAITDLDFARPNAGPFVPTATHRDAIAIVRTAIRAIRASSLRRAYFEEVIAALKQKNMQLLRDVETRWSSTLLMVERAILLRAAIDKIMRETPELNKYRLQPHEWLELEQLQKVLEVPHAFQQILSGEKTPTLCNAIPSFERMARRWEQLKTELPGMSSVIDRGLDKLEEYRDKTDVVPAYVMAMCKVPFLRSNLHLTYLVVVHPNIKLKFFEEFDTDNLSYAKDLILKEVCCICYIMGTRALTSP</sequence>
<evidence type="ECO:0000313" key="6">
    <source>
        <dbReference type="EMBL" id="EFI99415.1"/>
    </source>
</evidence>
<reference evidence="6 7" key="1">
    <citation type="journal article" date="2010" name="Nat. Biotechnol.">
        <title>Genome sequence of the model mushroom Schizophyllum commune.</title>
        <authorList>
            <person name="Ohm R.A."/>
            <person name="de Jong J.F."/>
            <person name="Lugones L.G."/>
            <person name="Aerts A."/>
            <person name="Kothe E."/>
            <person name="Stajich J.E."/>
            <person name="de Vries R.P."/>
            <person name="Record E."/>
            <person name="Levasseur A."/>
            <person name="Baker S.E."/>
            <person name="Bartholomew K.A."/>
            <person name="Coutinho P.M."/>
            <person name="Erdmann S."/>
            <person name="Fowler T.J."/>
            <person name="Gathman A.C."/>
            <person name="Lombard V."/>
            <person name="Henrissat B."/>
            <person name="Knabe N."/>
            <person name="Kuees U."/>
            <person name="Lilly W.W."/>
            <person name="Lindquist E."/>
            <person name="Lucas S."/>
            <person name="Magnuson J.K."/>
            <person name="Piumi F."/>
            <person name="Raudaskoski M."/>
            <person name="Salamov A."/>
            <person name="Schmutz J."/>
            <person name="Schwarze F.W.M.R."/>
            <person name="vanKuyk P.A."/>
            <person name="Horton J.S."/>
            <person name="Grigoriev I.V."/>
            <person name="Woesten H.A.B."/>
        </authorList>
    </citation>
    <scope>NUCLEOTIDE SEQUENCE [LARGE SCALE GENOMIC DNA]</scope>
    <source>
        <strain evidence="7">H4-8 / FGSC 9210</strain>
    </source>
</reference>
<accession>D8PZC7</accession>
<dbReference type="eggNOG" id="KOG1121">
    <property type="taxonomic scope" value="Eukaryota"/>
</dbReference>
<protein>
    <recommendedName>
        <fullName evidence="8">hAT-like transposase RNase-H fold domain-containing protein</fullName>
    </recommendedName>
</protein>
<dbReference type="HOGENOM" id="CLU_009123_6_0_1"/>
<gene>
    <name evidence="6" type="ORF">SCHCODRAFT_53147</name>
</gene>
<dbReference type="GO" id="GO:0008270">
    <property type="term" value="F:zinc ion binding"/>
    <property type="evidence" value="ECO:0007669"/>
    <property type="project" value="UniProtKB-KW"/>
</dbReference>
<comment type="subcellular location">
    <subcellularLocation>
        <location evidence="1">Nucleus</location>
    </subcellularLocation>
</comment>
<evidence type="ECO:0000313" key="7">
    <source>
        <dbReference type="Proteomes" id="UP000007431"/>
    </source>
</evidence>
<dbReference type="AlphaFoldDB" id="D8PZC7"/>
<dbReference type="InParanoid" id="D8PZC7"/>
<dbReference type="OMA" id="MIECALM"/>
<evidence type="ECO:0000256" key="2">
    <source>
        <dbReference type="ARBA" id="ARBA00022723"/>
    </source>
</evidence>
<keyword evidence="2" id="KW-0479">Metal-binding</keyword>
<organism evidence="7">
    <name type="scientific">Schizophyllum commune (strain H4-8 / FGSC 9210)</name>
    <name type="common">Split gill fungus</name>
    <dbReference type="NCBI Taxonomy" id="578458"/>
    <lineage>
        <taxon>Eukaryota</taxon>
        <taxon>Fungi</taxon>
        <taxon>Dikarya</taxon>
        <taxon>Basidiomycota</taxon>
        <taxon>Agaricomycotina</taxon>
        <taxon>Agaricomycetes</taxon>
        <taxon>Agaricomycetidae</taxon>
        <taxon>Agaricales</taxon>
        <taxon>Schizophyllaceae</taxon>
        <taxon>Schizophyllum</taxon>
    </lineage>
</organism>
<dbReference type="GO" id="GO:0005634">
    <property type="term" value="C:nucleus"/>
    <property type="evidence" value="ECO:0007669"/>
    <property type="project" value="UniProtKB-SubCell"/>
</dbReference>
<name>D8PZC7_SCHCM</name>
<dbReference type="InterPro" id="IPR012337">
    <property type="entry name" value="RNaseH-like_sf"/>
</dbReference>
<dbReference type="EMBL" id="GL377304">
    <property type="protein sequence ID" value="EFI99415.1"/>
    <property type="molecule type" value="Genomic_DNA"/>
</dbReference>
<evidence type="ECO:0000256" key="5">
    <source>
        <dbReference type="ARBA" id="ARBA00023242"/>
    </source>
</evidence>
<evidence type="ECO:0000256" key="3">
    <source>
        <dbReference type="ARBA" id="ARBA00022771"/>
    </source>
</evidence>
<keyword evidence="4" id="KW-0862">Zinc</keyword>